<feature type="domain" description="Bicarbonate transporter-like transmembrane" evidence="6">
    <location>
        <begin position="1"/>
        <end position="101"/>
    </location>
</feature>
<dbReference type="AlphaFoldDB" id="A0A0G4EIH7"/>
<dbReference type="Pfam" id="PF00955">
    <property type="entry name" value="HCO3_cotransp"/>
    <property type="match status" value="1"/>
</dbReference>
<evidence type="ECO:0000313" key="7">
    <source>
        <dbReference type="EMBL" id="CEL95687.1"/>
    </source>
</evidence>
<gene>
    <name evidence="7" type="ORF">Vbra_12010</name>
</gene>
<dbReference type="EMBL" id="CDMY01000235">
    <property type="protein sequence ID" value="CEL95687.1"/>
    <property type="molecule type" value="Genomic_DNA"/>
</dbReference>
<evidence type="ECO:0000256" key="4">
    <source>
        <dbReference type="ARBA" id="ARBA00023136"/>
    </source>
</evidence>
<dbReference type="STRING" id="1169540.A0A0G4EIH7"/>
<dbReference type="GO" id="GO:0005886">
    <property type="term" value="C:plasma membrane"/>
    <property type="evidence" value="ECO:0007669"/>
    <property type="project" value="TreeGrafter"/>
</dbReference>
<name>A0A0G4EIH7_VITBC</name>
<evidence type="ECO:0000256" key="1">
    <source>
        <dbReference type="ARBA" id="ARBA00004141"/>
    </source>
</evidence>
<evidence type="ECO:0000256" key="5">
    <source>
        <dbReference type="SAM" id="Phobius"/>
    </source>
</evidence>
<evidence type="ECO:0000259" key="6">
    <source>
        <dbReference type="Pfam" id="PF00955"/>
    </source>
</evidence>
<dbReference type="PANTHER" id="PTHR11453:SF127">
    <property type="entry name" value="SOLUTE CARRIER FAMILY 4 MEMBER 11"/>
    <property type="match status" value="1"/>
</dbReference>
<dbReference type="InterPro" id="IPR003020">
    <property type="entry name" value="HCO3_transpt_euk"/>
</dbReference>
<dbReference type="VEuPathDB" id="CryptoDB:Vbra_12010"/>
<keyword evidence="8" id="KW-1185">Reference proteome</keyword>
<keyword evidence="3 5" id="KW-1133">Transmembrane helix</keyword>
<keyword evidence="2 5" id="KW-0812">Transmembrane</keyword>
<proteinExistence type="predicted"/>
<feature type="transmembrane region" description="Helical" evidence="5">
    <location>
        <begin position="39"/>
        <end position="58"/>
    </location>
</feature>
<sequence length="241" mass="26686">MTFSGIAASITGGSMGVFDFLVAGGRGGVAYSVFSGRTMIFIGPIGLTLAFTTALYAFCRQWHPRFMPLHSRTGVRTALWLMLLAVADAPELMSCCTQLTDYACTFVHEAAVFCWGMSLSLSYRWRFVKKDTGPAIISRSLVAALPLFRGRGLLRLPLSFQMIGFVPAIVLTALSFVDHDIPRKSLDHVSAMATYVANSHWDFRLLPAQLVCLTHLFAPKKSVTGARLRMRLDRHQTRARH</sequence>
<dbReference type="Proteomes" id="UP000041254">
    <property type="component" value="Unassembled WGS sequence"/>
</dbReference>
<organism evidence="7 8">
    <name type="scientific">Vitrella brassicaformis (strain CCMP3155)</name>
    <dbReference type="NCBI Taxonomy" id="1169540"/>
    <lineage>
        <taxon>Eukaryota</taxon>
        <taxon>Sar</taxon>
        <taxon>Alveolata</taxon>
        <taxon>Colpodellida</taxon>
        <taxon>Vitrellaceae</taxon>
        <taxon>Vitrella</taxon>
    </lineage>
</organism>
<evidence type="ECO:0000256" key="3">
    <source>
        <dbReference type="ARBA" id="ARBA00022989"/>
    </source>
</evidence>
<dbReference type="InterPro" id="IPR011531">
    <property type="entry name" value="HCO3_transpt-like_TM_dom"/>
</dbReference>
<keyword evidence="4 5" id="KW-0472">Membrane</keyword>
<dbReference type="GO" id="GO:0050801">
    <property type="term" value="P:monoatomic ion homeostasis"/>
    <property type="evidence" value="ECO:0007669"/>
    <property type="project" value="TreeGrafter"/>
</dbReference>
<dbReference type="OrthoDB" id="1735926at2759"/>
<reference evidence="7 8" key="1">
    <citation type="submission" date="2014-11" db="EMBL/GenBank/DDBJ databases">
        <authorList>
            <person name="Zhu J."/>
            <person name="Qi W."/>
            <person name="Song R."/>
        </authorList>
    </citation>
    <scope>NUCLEOTIDE SEQUENCE [LARGE SCALE GENOMIC DNA]</scope>
</reference>
<evidence type="ECO:0000256" key="2">
    <source>
        <dbReference type="ARBA" id="ARBA00022692"/>
    </source>
</evidence>
<accession>A0A0G4EIH7</accession>
<dbReference type="InParanoid" id="A0A0G4EIH7"/>
<evidence type="ECO:0000313" key="8">
    <source>
        <dbReference type="Proteomes" id="UP000041254"/>
    </source>
</evidence>
<dbReference type="PANTHER" id="PTHR11453">
    <property type="entry name" value="ANION EXCHANGE PROTEIN"/>
    <property type="match status" value="1"/>
</dbReference>
<dbReference type="GO" id="GO:0005452">
    <property type="term" value="F:solute:inorganic anion antiporter activity"/>
    <property type="evidence" value="ECO:0007669"/>
    <property type="project" value="InterPro"/>
</dbReference>
<protein>
    <recommendedName>
        <fullName evidence="6">Bicarbonate transporter-like transmembrane domain-containing protein</fullName>
    </recommendedName>
</protein>
<comment type="subcellular location">
    <subcellularLocation>
        <location evidence="1">Membrane</location>
        <topology evidence="1">Multi-pass membrane protein</topology>
    </subcellularLocation>
</comment>
<dbReference type="GO" id="GO:0006820">
    <property type="term" value="P:monoatomic anion transport"/>
    <property type="evidence" value="ECO:0007669"/>
    <property type="project" value="InterPro"/>
</dbReference>